<sequence length="423" mass="46033">MALSENPNLALIPSGYKAGKIYSVLPTNGVGDFNFARGTIATRINSSGLIEEVASNVPRLNYPMIDGVVKGCPSLLLEPQRTQRIQYSEDFSYWTIGGSVTVTDNQAISPDGTLNATLIYPLSNSSNVGLYTSSSSSTIGTVSCFVKSSGKDFALLGTDNNANYYCVFDLANETVVYEATNYEGKIEKYPNGWYRISSTYVSSTAQGFPFIGVADNSGGTVIADSDNGILIFGMQYEHEAFKTSYIPNYGTASGVTRSAETANGSGSAATFNSEQGVLMAEISALDNDGSNRSIAVINNNSNRISFRYDNSANRIEFYCIATTQQYGYSHTLSDIKEVLKVAFLYSNNNFQVWINGIKVDFQNSGSTPIDLSSLDFNLDGGANDFYGNVKQIQYFDTTDIDLEQLTSWVSFQEMAEGQLYTIE</sequence>
<dbReference type="EMBL" id="KR029593">
    <property type="protein sequence ID" value="AKH47410.1"/>
    <property type="molecule type" value="Genomic_DNA"/>
</dbReference>
<organism evidence="1">
    <name type="scientific">uncultured marine virus</name>
    <dbReference type="NCBI Taxonomy" id="186617"/>
    <lineage>
        <taxon>Viruses</taxon>
        <taxon>environmental samples</taxon>
    </lineage>
</organism>
<proteinExistence type="predicted"/>
<dbReference type="SUPFAM" id="SSF49899">
    <property type="entry name" value="Concanavalin A-like lectins/glucanases"/>
    <property type="match status" value="1"/>
</dbReference>
<name>A0A0F7L6D4_9VIRU</name>
<reference evidence="1" key="2">
    <citation type="submission" date="2015-03" db="EMBL/GenBank/DDBJ databases">
        <authorList>
            <person name="Chow C.-E.T."/>
            <person name="Winget D.M."/>
            <person name="White R.A.III."/>
            <person name="Hallam S.J."/>
            <person name="Suttle C.A."/>
        </authorList>
    </citation>
    <scope>NUCLEOTIDE SEQUENCE</scope>
    <source>
        <strain evidence="1">H4084976</strain>
    </source>
</reference>
<accession>A0A0F7L6D4</accession>
<evidence type="ECO:0000313" key="1">
    <source>
        <dbReference type="EMBL" id="AKH47410.1"/>
    </source>
</evidence>
<protein>
    <submittedName>
        <fullName evidence="1">Uncharacterized protein</fullName>
    </submittedName>
</protein>
<dbReference type="InterPro" id="IPR013320">
    <property type="entry name" value="ConA-like_dom_sf"/>
</dbReference>
<reference evidence="1" key="1">
    <citation type="journal article" date="2015" name="Front. Microbiol.">
        <title>Combining genomic sequencing methods to explore viral diversity and reveal potential virus-host interactions.</title>
        <authorList>
            <person name="Chow C.E."/>
            <person name="Winget D.M."/>
            <person name="White R.A.III."/>
            <person name="Hallam S.J."/>
            <person name="Suttle C.A."/>
        </authorList>
    </citation>
    <scope>NUCLEOTIDE SEQUENCE</scope>
    <source>
        <strain evidence="1">H4084976</strain>
    </source>
</reference>